<dbReference type="Proteomes" id="UP000603234">
    <property type="component" value="Unassembled WGS sequence"/>
</dbReference>
<gene>
    <name evidence="1" type="ORF">GH808_13345</name>
</gene>
<accession>A0ABR6WY68</accession>
<comment type="caution">
    <text evidence="1">The sequence shown here is derived from an EMBL/GenBank/DDBJ whole genome shotgun (WGS) entry which is preliminary data.</text>
</comment>
<proteinExistence type="predicted"/>
<reference evidence="1 2" key="1">
    <citation type="journal article" date="2020" name="mSystems">
        <title>Defining Genomic and Predicted Metabolic Features of the Acetobacterium Genus.</title>
        <authorList>
            <person name="Ross D.E."/>
            <person name="Marshall C.W."/>
            <person name="Gulliver D."/>
            <person name="May H.D."/>
            <person name="Norman R.S."/>
        </authorList>
    </citation>
    <scope>NUCLEOTIDE SEQUENCE [LARGE SCALE GENOMIC DNA]</scope>
    <source>
        <strain evidence="1 2">DSM 8238</strain>
    </source>
</reference>
<dbReference type="EMBL" id="WJBC01000027">
    <property type="protein sequence ID" value="MBC3805403.1"/>
    <property type="molecule type" value="Genomic_DNA"/>
</dbReference>
<organism evidence="1 2">
    <name type="scientific">Acetobacterium fimetarium</name>
    <dbReference type="NCBI Taxonomy" id="52691"/>
    <lineage>
        <taxon>Bacteria</taxon>
        <taxon>Bacillati</taxon>
        <taxon>Bacillota</taxon>
        <taxon>Clostridia</taxon>
        <taxon>Eubacteriales</taxon>
        <taxon>Eubacteriaceae</taxon>
        <taxon>Acetobacterium</taxon>
    </lineage>
</organism>
<dbReference type="RefSeq" id="WP_186843293.1">
    <property type="nucleotide sequence ID" value="NZ_WJBC01000027.1"/>
</dbReference>
<evidence type="ECO:0000313" key="1">
    <source>
        <dbReference type="EMBL" id="MBC3805403.1"/>
    </source>
</evidence>
<protein>
    <submittedName>
        <fullName evidence="1">Uncharacterized protein</fullName>
    </submittedName>
</protein>
<sequence>MGTLFNQQERSKTAFGMADSICAEAKRLMQDHGVSEAAAMKALELSITIHDYDTKDEQLAGFGEIARDLVGALNNLYESLNQ</sequence>
<keyword evidence="2" id="KW-1185">Reference proteome</keyword>
<evidence type="ECO:0000313" key="2">
    <source>
        <dbReference type="Proteomes" id="UP000603234"/>
    </source>
</evidence>
<name>A0ABR6WY68_9FIRM</name>